<keyword evidence="7" id="KW-0732">Signal</keyword>
<dbReference type="EC" id="5.2.1.8" evidence="6"/>
<dbReference type="Gene3D" id="3.10.50.40">
    <property type="match status" value="1"/>
</dbReference>
<dbReference type="STRING" id="733.B0186_10270"/>
<dbReference type="FunFam" id="3.10.50.40:FF:000006">
    <property type="entry name" value="Peptidyl-prolyl cis-trans isomerase"/>
    <property type="match status" value="1"/>
</dbReference>
<dbReference type="Proteomes" id="UP000254329">
    <property type="component" value="Unassembled WGS sequence"/>
</dbReference>
<evidence type="ECO:0000256" key="6">
    <source>
        <dbReference type="RuleBase" id="RU003915"/>
    </source>
</evidence>
<evidence type="ECO:0000259" key="8">
    <source>
        <dbReference type="PROSITE" id="PS50059"/>
    </source>
</evidence>
<gene>
    <name evidence="9" type="primary">slyD_1</name>
    <name evidence="9" type="ORF">NCTC1659_00625</name>
</gene>
<dbReference type="PROSITE" id="PS50059">
    <property type="entry name" value="FKBP_PPIASE"/>
    <property type="match status" value="1"/>
</dbReference>
<dbReference type="Pfam" id="PF00254">
    <property type="entry name" value="FKBP_C"/>
    <property type="match status" value="1"/>
</dbReference>
<accession>A0A1V4AYU2</accession>
<dbReference type="PANTHER" id="PTHR43811:SF19">
    <property type="entry name" value="39 KDA FK506-BINDING NUCLEAR PROTEIN"/>
    <property type="match status" value="1"/>
</dbReference>
<dbReference type="InterPro" id="IPR001179">
    <property type="entry name" value="PPIase_FKBP_dom"/>
</dbReference>
<dbReference type="EMBL" id="UGHF01000001">
    <property type="protein sequence ID" value="STO59376.1"/>
    <property type="molecule type" value="Genomic_DNA"/>
</dbReference>
<evidence type="ECO:0000256" key="3">
    <source>
        <dbReference type="ARBA" id="ARBA00023110"/>
    </source>
</evidence>
<dbReference type="Gene3D" id="1.10.287.460">
    <property type="entry name" value="Peptidyl-prolyl cis-trans isomerase, FKBP-type, N-terminal domain"/>
    <property type="match status" value="1"/>
</dbReference>
<feature type="chain" id="PRO_5030036213" description="Peptidyl-prolyl cis-trans isomerase" evidence="7">
    <location>
        <begin position="22"/>
        <end position="228"/>
    </location>
</feature>
<evidence type="ECO:0000313" key="10">
    <source>
        <dbReference type="Proteomes" id="UP000254329"/>
    </source>
</evidence>
<name>A0A1V4AYU2_9PAST</name>
<keyword evidence="4 5" id="KW-0413">Isomerase</keyword>
<keyword evidence="10" id="KW-1185">Reference proteome</keyword>
<dbReference type="InterPro" id="IPR036944">
    <property type="entry name" value="PPIase_FKBP_N_sf"/>
</dbReference>
<dbReference type="AlphaFoldDB" id="A0A1V4AYU2"/>
<evidence type="ECO:0000256" key="5">
    <source>
        <dbReference type="PROSITE-ProRule" id="PRU00277"/>
    </source>
</evidence>
<organism evidence="9 10">
    <name type="scientific">Canicola haemoglobinophilus</name>
    <dbReference type="NCBI Taxonomy" id="733"/>
    <lineage>
        <taxon>Bacteria</taxon>
        <taxon>Pseudomonadati</taxon>
        <taxon>Pseudomonadota</taxon>
        <taxon>Gammaproteobacteria</taxon>
        <taxon>Pasteurellales</taxon>
        <taxon>Pasteurellaceae</taxon>
        <taxon>Canicola</taxon>
    </lineage>
</organism>
<comment type="similarity">
    <text evidence="2 6">Belongs to the FKBP-type PPIase family.</text>
</comment>
<dbReference type="GO" id="GO:0003755">
    <property type="term" value="F:peptidyl-prolyl cis-trans isomerase activity"/>
    <property type="evidence" value="ECO:0007669"/>
    <property type="project" value="UniProtKB-UniRule"/>
</dbReference>
<feature type="domain" description="PPIase FKBP-type" evidence="8">
    <location>
        <begin position="140"/>
        <end position="225"/>
    </location>
</feature>
<dbReference type="InterPro" id="IPR046357">
    <property type="entry name" value="PPIase_dom_sf"/>
</dbReference>
<evidence type="ECO:0000256" key="1">
    <source>
        <dbReference type="ARBA" id="ARBA00000971"/>
    </source>
</evidence>
<evidence type="ECO:0000256" key="2">
    <source>
        <dbReference type="ARBA" id="ARBA00006577"/>
    </source>
</evidence>
<dbReference type="Pfam" id="PF01346">
    <property type="entry name" value="FKBP_N"/>
    <property type="match status" value="1"/>
</dbReference>
<dbReference type="RefSeq" id="WP_078219272.1">
    <property type="nucleotide sequence ID" value="NZ_MUXZ01000042.1"/>
</dbReference>
<keyword evidence="3 5" id="KW-0697">Rotamase</keyword>
<sequence length="228" mass="25193">MLKIKKLSVMALLTSAVVSQAVLADKQFDDEVSYTFGYLMGQQFKGIREDHKDVVNYNQEKVLAGIKDVLANKSTLTDEKAKETLQKLADKVHSAQTAKTKAENEKFTAEFAKKTNVKKTESGLLYRIEKTGEGQNIQATDLVKVHYTGKLTNGEVFDSSVQRGQPAEFKLNQVIPSWTEGLQLVKKGGKIELVIPANLAYGENGVGLIPPNATLYFEVEVLDVTPEK</sequence>
<proteinExistence type="inferred from homology"/>
<feature type="signal peptide" evidence="7">
    <location>
        <begin position="1"/>
        <end position="21"/>
    </location>
</feature>
<reference evidence="9 10" key="1">
    <citation type="submission" date="2018-06" db="EMBL/GenBank/DDBJ databases">
        <authorList>
            <consortium name="Pathogen Informatics"/>
            <person name="Doyle S."/>
        </authorList>
    </citation>
    <scope>NUCLEOTIDE SEQUENCE [LARGE SCALE GENOMIC DNA]</scope>
    <source>
        <strain evidence="9 10">NCTC1659</strain>
    </source>
</reference>
<evidence type="ECO:0000256" key="4">
    <source>
        <dbReference type="ARBA" id="ARBA00023235"/>
    </source>
</evidence>
<dbReference type="PANTHER" id="PTHR43811">
    <property type="entry name" value="FKBP-TYPE PEPTIDYL-PROLYL CIS-TRANS ISOMERASE FKPA"/>
    <property type="match status" value="1"/>
</dbReference>
<dbReference type="InterPro" id="IPR000774">
    <property type="entry name" value="PPIase_FKBP_N"/>
</dbReference>
<dbReference type="GO" id="GO:0006457">
    <property type="term" value="P:protein folding"/>
    <property type="evidence" value="ECO:0007669"/>
    <property type="project" value="InterPro"/>
</dbReference>
<evidence type="ECO:0000256" key="7">
    <source>
        <dbReference type="SAM" id="SignalP"/>
    </source>
</evidence>
<dbReference type="SUPFAM" id="SSF54534">
    <property type="entry name" value="FKBP-like"/>
    <property type="match status" value="1"/>
</dbReference>
<protein>
    <recommendedName>
        <fullName evidence="6">Peptidyl-prolyl cis-trans isomerase</fullName>
        <ecNumber evidence="6">5.2.1.8</ecNumber>
    </recommendedName>
</protein>
<comment type="catalytic activity">
    <reaction evidence="1 5 6">
        <text>[protein]-peptidylproline (omega=180) = [protein]-peptidylproline (omega=0)</text>
        <dbReference type="Rhea" id="RHEA:16237"/>
        <dbReference type="Rhea" id="RHEA-COMP:10747"/>
        <dbReference type="Rhea" id="RHEA-COMP:10748"/>
        <dbReference type="ChEBI" id="CHEBI:83833"/>
        <dbReference type="ChEBI" id="CHEBI:83834"/>
        <dbReference type="EC" id="5.2.1.8"/>
    </reaction>
</comment>
<evidence type="ECO:0000313" key="9">
    <source>
        <dbReference type="EMBL" id="STO59376.1"/>
    </source>
</evidence>